<dbReference type="EMBL" id="GL883127">
    <property type="protein sequence ID" value="EGG02994.1"/>
    <property type="molecule type" value="Genomic_DNA"/>
</dbReference>
<gene>
    <name evidence="2" type="ORF">MELLADRAFT_90589</name>
</gene>
<evidence type="ECO:0000313" key="3">
    <source>
        <dbReference type="Proteomes" id="UP000001072"/>
    </source>
</evidence>
<reference evidence="3" key="1">
    <citation type="journal article" date="2011" name="Proc. Natl. Acad. Sci. U.S.A.">
        <title>Obligate biotrophy features unraveled by the genomic analysis of rust fungi.</title>
        <authorList>
            <person name="Duplessis S."/>
            <person name="Cuomo C.A."/>
            <person name="Lin Y.-C."/>
            <person name="Aerts A."/>
            <person name="Tisserant E."/>
            <person name="Veneault-Fourrey C."/>
            <person name="Joly D.L."/>
            <person name="Hacquard S."/>
            <person name="Amselem J."/>
            <person name="Cantarel B.L."/>
            <person name="Chiu R."/>
            <person name="Coutinho P.M."/>
            <person name="Feau N."/>
            <person name="Field M."/>
            <person name="Frey P."/>
            <person name="Gelhaye E."/>
            <person name="Goldberg J."/>
            <person name="Grabherr M.G."/>
            <person name="Kodira C.D."/>
            <person name="Kohler A."/>
            <person name="Kuees U."/>
            <person name="Lindquist E.A."/>
            <person name="Lucas S.M."/>
            <person name="Mago R."/>
            <person name="Mauceli E."/>
            <person name="Morin E."/>
            <person name="Murat C."/>
            <person name="Pangilinan J.L."/>
            <person name="Park R."/>
            <person name="Pearson M."/>
            <person name="Quesneville H."/>
            <person name="Rouhier N."/>
            <person name="Sakthikumar S."/>
            <person name="Salamov A.A."/>
            <person name="Schmutz J."/>
            <person name="Selles B."/>
            <person name="Shapiro H."/>
            <person name="Tanguay P."/>
            <person name="Tuskan G.A."/>
            <person name="Henrissat B."/>
            <person name="Van de Peer Y."/>
            <person name="Rouze P."/>
            <person name="Ellis J.G."/>
            <person name="Dodds P.N."/>
            <person name="Schein J.E."/>
            <person name="Zhong S."/>
            <person name="Hamelin R.C."/>
            <person name="Grigoriev I.V."/>
            <person name="Szabo L.J."/>
            <person name="Martin F."/>
        </authorList>
    </citation>
    <scope>NUCLEOTIDE SEQUENCE [LARGE SCALE GENOMIC DNA]</scope>
    <source>
        <strain evidence="3">98AG31 / pathotype 3-4-7</strain>
    </source>
</reference>
<dbReference type="HOGENOM" id="CLU_046571_2_0_1"/>
<dbReference type="PANTHER" id="PTHR33096:SF1">
    <property type="entry name" value="CXC1-LIKE CYSTEINE CLUSTER ASSOCIATED WITH KDZ TRANSPOSASES DOMAIN-CONTAINING PROTEIN"/>
    <property type="match status" value="1"/>
</dbReference>
<keyword evidence="1" id="KW-0175">Coiled coil</keyword>
<dbReference type="RefSeq" id="XP_007413787.1">
    <property type="nucleotide sequence ID" value="XM_007413725.1"/>
</dbReference>
<protein>
    <submittedName>
        <fullName evidence="2">Uncharacterized protein</fullName>
    </submittedName>
</protein>
<dbReference type="KEGG" id="mlr:MELLADRAFT_90589"/>
<sequence>MNHKRLDAIKRLEEASQALNNIAVAHRERDINFFENKWEEQKARQLEEMIESKAEKRECLEIMLGLEEELVQARDRLKALQNKRRRARANAEKNELMSLPTSVADIEEQIEFMATALGGEEFHNLVGATRNQENAVLSLAIARGNLYEAKVGLVEARLRRHWHSARQQQYIARHLWKRTSDVCVKYNTYKRQVYKYVHNYPDANAPHLPELGQIMTMEMDDDFWNRGELEPEAGKEGEINRLGINSFLAQRSSREELRRIAREAHQMTAWANMYYDRIVSLKNRIEQAVGADRVRMLSLYNIVKKQASKLWKRWGFDLKKELEAMSTYINVDNELYLKMKDDFEKVTDWAEEEWRMMAGKPVIRAQEPDIYEEDEDLLYEQLYDNFGELRV</sequence>
<proteinExistence type="predicted"/>
<accession>F4RXG1</accession>
<dbReference type="VEuPathDB" id="FungiDB:MELLADRAFT_90589"/>
<dbReference type="GeneID" id="18935621"/>
<name>F4RXG1_MELLP</name>
<keyword evidence="3" id="KW-1185">Reference proteome</keyword>
<organism evidence="3">
    <name type="scientific">Melampsora larici-populina (strain 98AG31 / pathotype 3-4-7)</name>
    <name type="common">Poplar leaf rust fungus</name>
    <dbReference type="NCBI Taxonomy" id="747676"/>
    <lineage>
        <taxon>Eukaryota</taxon>
        <taxon>Fungi</taxon>
        <taxon>Dikarya</taxon>
        <taxon>Basidiomycota</taxon>
        <taxon>Pucciniomycotina</taxon>
        <taxon>Pucciniomycetes</taxon>
        <taxon>Pucciniales</taxon>
        <taxon>Melampsoraceae</taxon>
        <taxon>Melampsora</taxon>
    </lineage>
</organism>
<feature type="coiled-coil region" evidence="1">
    <location>
        <begin position="9"/>
        <end position="97"/>
    </location>
</feature>
<dbReference type="PANTHER" id="PTHR33096">
    <property type="entry name" value="CXC2 DOMAIN-CONTAINING PROTEIN"/>
    <property type="match status" value="1"/>
</dbReference>
<evidence type="ECO:0000256" key="1">
    <source>
        <dbReference type="SAM" id="Coils"/>
    </source>
</evidence>
<evidence type="ECO:0000313" key="2">
    <source>
        <dbReference type="EMBL" id="EGG02994.1"/>
    </source>
</evidence>
<dbReference type="InParanoid" id="F4RXG1"/>
<dbReference type="AlphaFoldDB" id="F4RXG1"/>
<dbReference type="Proteomes" id="UP000001072">
    <property type="component" value="Unassembled WGS sequence"/>
</dbReference>